<dbReference type="EMBL" id="AMWG01000021">
    <property type="protein sequence ID" value="ELP35024.1"/>
    <property type="molecule type" value="Genomic_DNA"/>
</dbReference>
<name>L7CL87_RHOBT</name>
<organism evidence="1 2">
    <name type="scientific">Rhodopirellula baltica SWK14</name>
    <dbReference type="NCBI Taxonomy" id="993516"/>
    <lineage>
        <taxon>Bacteria</taxon>
        <taxon>Pseudomonadati</taxon>
        <taxon>Planctomycetota</taxon>
        <taxon>Planctomycetia</taxon>
        <taxon>Pirellulales</taxon>
        <taxon>Pirellulaceae</taxon>
        <taxon>Rhodopirellula</taxon>
    </lineage>
</organism>
<sequence length="48" mass="5448">MARSTLIDTAARRGKSVQDCETLPLSGRMNWLSLQDDLHIFCRHCTLS</sequence>
<dbReference type="Proteomes" id="UP000010959">
    <property type="component" value="Unassembled WGS sequence"/>
</dbReference>
<reference evidence="1 2" key="1">
    <citation type="journal article" date="2013" name="Mar. Genomics">
        <title>Expression of sulfatases in Rhodopirellula baltica and the diversity of sulfatases in the genus Rhodopirellula.</title>
        <authorList>
            <person name="Wegner C.E."/>
            <person name="Richter-Heitmann T."/>
            <person name="Klindworth A."/>
            <person name="Klockow C."/>
            <person name="Richter M."/>
            <person name="Achstetter T."/>
            <person name="Glockner F.O."/>
            <person name="Harder J."/>
        </authorList>
    </citation>
    <scope>NUCLEOTIDE SEQUENCE [LARGE SCALE GENOMIC DNA]</scope>
    <source>
        <strain evidence="1 2">SWK14</strain>
    </source>
</reference>
<proteinExistence type="predicted"/>
<dbReference type="AlphaFoldDB" id="L7CL87"/>
<evidence type="ECO:0000313" key="2">
    <source>
        <dbReference type="Proteomes" id="UP000010959"/>
    </source>
</evidence>
<gene>
    <name evidence="1" type="ORF">RBSWK_01024</name>
</gene>
<comment type="caution">
    <text evidence="1">The sequence shown here is derived from an EMBL/GenBank/DDBJ whole genome shotgun (WGS) entry which is preliminary data.</text>
</comment>
<evidence type="ECO:0000313" key="1">
    <source>
        <dbReference type="EMBL" id="ELP35024.1"/>
    </source>
</evidence>
<protein>
    <submittedName>
        <fullName evidence="1">Uncharacterized protein</fullName>
    </submittedName>
</protein>
<accession>L7CL87</accession>